<name>A0ACB6FHR5_9PLEO</name>
<accession>A0ACB6FHR5</accession>
<sequence>MLPNTILIVDEDLQLHRFSLAKHETNAAIIARMHGLLVKDPSIMDELARRILCALCFQKPAVGKGLVLKMTDLEAQVNSPQRVYKIKKDDTLTKLLFGSVPWLENGSLHAYLSAAVQNDHAGYTEVWCFYHTVSGRTASIWLLVALVLAALLGFGVGIGTGDGSLGLDVGTGALAVLMGVHLSIFLATMY</sequence>
<evidence type="ECO:0000313" key="1">
    <source>
        <dbReference type="EMBL" id="KAB2103962.1"/>
    </source>
</evidence>
<reference evidence="1 2" key="1">
    <citation type="journal article" date="2019" name="bioRxiv">
        <title>Genomics, evolutionary history and diagnostics of the Alternaria alternata species group including apple and Asian pear pathotypes.</title>
        <authorList>
            <person name="Armitage A.D."/>
            <person name="Cockerton H.M."/>
            <person name="Sreenivasaprasad S."/>
            <person name="Woodhall J.W."/>
            <person name="Lane C.R."/>
            <person name="Harrison R.J."/>
            <person name="Clarkson J.P."/>
        </authorList>
    </citation>
    <scope>NUCLEOTIDE SEQUENCE [LARGE SCALE GENOMIC DNA]</scope>
    <source>
        <strain evidence="1 2">FERA 650</strain>
    </source>
</reference>
<organism evidence="1 2">
    <name type="scientific">Alternaria gaisen</name>
    <dbReference type="NCBI Taxonomy" id="167740"/>
    <lineage>
        <taxon>Eukaryota</taxon>
        <taxon>Fungi</taxon>
        <taxon>Dikarya</taxon>
        <taxon>Ascomycota</taxon>
        <taxon>Pezizomycotina</taxon>
        <taxon>Dothideomycetes</taxon>
        <taxon>Pleosporomycetidae</taxon>
        <taxon>Pleosporales</taxon>
        <taxon>Pleosporineae</taxon>
        <taxon>Pleosporaceae</taxon>
        <taxon>Alternaria</taxon>
        <taxon>Alternaria sect. Alternaria</taxon>
    </lineage>
</organism>
<gene>
    <name evidence="1" type="ORF">AG0111_0g7771</name>
</gene>
<proteinExistence type="predicted"/>
<protein>
    <submittedName>
        <fullName evidence="1">Uncharacterized protein</fullName>
    </submittedName>
</protein>
<dbReference type="Proteomes" id="UP000293547">
    <property type="component" value="Unassembled WGS sequence"/>
</dbReference>
<dbReference type="EMBL" id="PDWZ02000007">
    <property type="protein sequence ID" value="KAB2103962.1"/>
    <property type="molecule type" value="Genomic_DNA"/>
</dbReference>
<comment type="caution">
    <text evidence="1">The sequence shown here is derived from an EMBL/GenBank/DDBJ whole genome shotgun (WGS) entry which is preliminary data.</text>
</comment>
<evidence type="ECO:0000313" key="2">
    <source>
        <dbReference type="Proteomes" id="UP000293547"/>
    </source>
</evidence>
<keyword evidence="2" id="KW-1185">Reference proteome</keyword>